<dbReference type="InterPro" id="IPR010697">
    <property type="entry name" value="YspA"/>
</dbReference>
<accession>C0E9A5</accession>
<dbReference type="STRING" id="537013.CLOSTMETH_00403"/>
<protein>
    <recommendedName>
        <fullName evidence="3">DUF1273 domain-containing protein</fullName>
    </recommendedName>
</protein>
<dbReference type="PANTHER" id="PTHR38440">
    <property type="entry name" value="UPF0398 PROTEIN YPSA"/>
    <property type="match status" value="1"/>
</dbReference>
<dbReference type="Gene3D" id="3.40.50.450">
    <property type="match status" value="1"/>
</dbReference>
<dbReference type="Proteomes" id="UP000003340">
    <property type="component" value="Unassembled WGS sequence"/>
</dbReference>
<sequence>MKSKICCFTGHRELPPKDLQQIQTLLEREINRLLAIGVRTFLAGGALGFDTLAAQTVLKLKEEDSPIQLVLVLPCRDQASRWENDDRALYEQIKQGADQVVYTAERYFPGCMHQRNRYLADHSGWCLCWLTRETGGTAYTVRRCRAQGVRVINLAGKSFNNLK</sequence>
<gene>
    <name evidence="1" type="ORF">CLOSTMETH_00403</name>
</gene>
<dbReference type="AlphaFoldDB" id="C0E9A5"/>
<name>C0E9A5_9FIRM</name>
<dbReference type="eggNOG" id="COG4474">
    <property type="taxonomic scope" value="Bacteria"/>
</dbReference>
<dbReference type="SUPFAM" id="SSF102405">
    <property type="entry name" value="MCP/YpsA-like"/>
    <property type="match status" value="1"/>
</dbReference>
<reference evidence="1 2" key="1">
    <citation type="submission" date="2009-01" db="EMBL/GenBank/DDBJ databases">
        <authorList>
            <person name="Fulton L."/>
            <person name="Clifton S."/>
            <person name="Fulton B."/>
            <person name="Xu J."/>
            <person name="Minx P."/>
            <person name="Pepin K.H."/>
            <person name="Johnson M."/>
            <person name="Bhonagiri V."/>
            <person name="Nash W.E."/>
            <person name="Mardis E.R."/>
            <person name="Wilson R.K."/>
        </authorList>
    </citation>
    <scope>NUCLEOTIDE SEQUENCE [LARGE SCALE GENOMIC DNA]</scope>
    <source>
        <strain evidence="1 2">DSM 5476</strain>
    </source>
</reference>
<dbReference type="Pfam" id="PF06908">
    <property type="entry name" value="YpsA"/>
    <property type="match status" value="1"/>
</dbReference>
<reference evidence="1 2" key="2">
    <citation type="submission" date="2009-02" db="EMBL/GenBank/DDBJ databases">
        <title>Draft genome sequence of Clostridium methylpentosum (DSM 5476).</title>
        <authorList>
            <person name="Sudarsanam P."/>
            <person name="Ley R."/>
            <person name="Guruge J."/>
            <person name="Turnbaugh P.J."/>
            <person name="Mahowald M."/>
            <person name="Liep D."/>
            <person name="Gordon J."/>
        </authorList>
    </citation>
    <scope>NUCLEOTIDE SEQUENCE [LARGE SCALE GENOMIC DNA]</scope>
    <source>
        <strain evidence="1 2">DSM 5476</strain>
    </source>
</reference>
<keyword evidence="2" id="KW-1185">Reference proteome</keyword>
<evidence type="ECO:0000313" key="2">
    <source>
        <dbReference type="Proteomes" id="UP000003340"/>
    </source>
</evidence>
<dbReference type="PANTHER" id="PTHR38440:SF1">
    <property type="entry name" value="UPF0398 PROTEIN SPR0331"/>
    <property type="match status" value="1"/>
</dbReference>
<proteinExistence type="predicted"/>
<evidence type="ECO:0000313" key="1">
    <source>
        <dbReference type="EMBL" id="EEG31935.1"/>
    </source>
</evidence>
<comment type="caution">
    <text evidence="1">The sequence shown here is derived from an EMBL/GenBank/DDBJ whole genome shotgun (WGS) entry which is preliminary data.</text>
</comment>
<dbReference type="HOGENOM" id="CLU_108363_3_0_9"/>
<evidence type="ECO:0008006" key="3">
    <source>
        <dbReference type="Google" id="ProtNLM"/>
    </source>
</evidence>
<organism evidence="1 2">
    <name type="scientific">[Clostridium] methylpentosum DSM 5476</name>
    <dbReference type="NCBI Taxonomy" id="537013"/>
    <lineage>
        <taxon>Bacteria</taxon>
        <taxon>Bacillati</taxon>
        <taxon>Bacillota</taxon>
        <taxon>Clostridia</taxon>
        <taxon>Eubacteriales</taxon>
        <taxon>Oscillospiraceae</taxon>
        <taxon>Oscillospiraceae incertae sedis</taxon>
    </lineage>
</organism>
<dbReference type="EMBL" id="ACEC01000019">
    <property type="protein sequence ID" value="EEG31935.1"/>
    <property type="molecule type" value="Genomic_DNA"/>
</dbReference>